<accession>A0A1E7RDK9</accession>
<dbReference type="PANTHER" id="PTHR36115">
    <property type="entry name" value="PROLINE-RICH ANTIGEN HOMOLOG-RELATED"/>
    <property type="match status" value="1"/>
</dbReference>
<feature type="transmembrane region" description="Helical" evidence="6">
    <location>
        <begin position="162"/>
        <end position="181"/>
    </location>
</feature>
<feature type="transmembrane region" description="Helical" evidence="6">
    <location>
        <begin position="212"/>
        <end position="233"/>
    </location>
</feature>
<feature type="domain" description="RDD" evidence="7">
    <location>
        <begin position="93"/>
        <end position="251"/>
    </location>
</feature>
<evidence type="ECO:0000313" key="10">
    <source>
        <dbReference type="Proteomes" id="UP000185895"/>
    </source>
</evidence>
<organism evidence="9 10">
    <name type="scientific">Acinetobacter qingfengensis</name>
    <dbReference type="NCBI Taxonomy" id="1262585"/>
    <lineage>
        <taxon>Bacteria</taxon>
        <taxon>Pseudomonadati</taxon>
        <taxon>Pseudomonadota</taxon>
        <taxon>Gammaproteobacteria</taxon>
        <taxon>Moraxellales</taxon>
        <taxon>Moraxellaceae</taxon>
        <taxon>Acinetobacter</taxon>
    </lineage>
</organism>
<evidence type="ECO:0000256" key="1">
    <source>
        <dbReference type="ARBA" id="ARBA00004651"/>
    </source>
</evidence>
<dbReference type="InterPro" id="IPR010432">
    <property type="entry name" value="RDD"/>
</dbReference>
<dbReference type="Proteomes" id="UP000185895">
    <property type="component" value="Unassembled WGS sequence"/>
</dbReference>
<name>A0A1E7RDK9_9GAMM</name>
<sequence>MQIYLARNNQQAGPYTVEQLNQMLASQQVVLTDLIWHEGMTEWKPLGEMTQGQYHYSPSGYQQTEAPINTPFHSTVKTDNVTTDNAQTKSELAPISKRAFAKFIDLLLWFPIFMFPSAFMNAEQTNQFATLQNKFMQLINQNQLEQANILSQQMMHVIPNTVWIAMAIYVLVMLAIQAVILQKSGQSIGKKVLAIQIVDQESNQLVSVNRSFFLRSILFIILNYIFTPFFSLIDWLFAFGRKRQALHDKLTKTIVIHKK</sequence>
<evidence type="ECO:0000313" key="9">
    <source>
        <dbReference type="EMBL" id="OEY97431.1"/>
    </source>
</evidence>
<keyword evidence="5 6" id="KW-0472">Membrane</keyword>
<dbReference type="STRING" id="1262585.BJI46_10030"/>
<evidence type="ECO:0000256" key="4">
    <source>
        <dbReference type="ARBA" id="ARBA00022989"/>
    </source>
</evidence>
<keyword evidence="3 6" id="KW-0812">Transmembrane</keyword>
<keyword evidence="4 6" id="KW-1133">Transmembrane helix</keyword>
<feature type="domain" description="GYF" evidence="8">
    <location>
        <begin position="4"/>
        <end position="50"/>
    </location>
</feature>
<comment type="caution">
    <text evidence="9">The sequence shown here is derived from an EMBL/GenBank/DDBJ whole genome shotgun (WGS) entry which is preliminary data.</text>
</comment>
<dbReference type="RefSeq" id="WP_070069143.1">
    <property type="nucleotide sequence ID" value="NZ_MKKK01000009.1"/>
</dbReference>
<dbReference type="InterPro" id="IPR051791">
    <property type="entry name" value="Pra-immunoreactive"/>
</dbReference>
<evidence type="ECO:0000259" key="8">
    <source>
        <dbReference type="Pfam" id="PF14237"/>
    </source>
</evidence>
<dbReference type="PANTHER" id="PTHR36115:SF4">
    <property type="entry name" value="MEMBRANE PROTEIN"/>
    <property type="match status" value="1"/>
</dbReference>
<keyword evidence="2" id="KW-1003">Cell membrane</keyword>
<evidence type="ECO:0000256" key="5">
    <source>
        <dbReference type="ARBA" id="ARBA00023136"/>
    </source>
</evidence>
<evidence type="ECO:0000256" key="6">
    <source>
        <dbReference type="SAM" id="Phobius"/>
    </source>
</evidence>
<keyword evidence="10" id="KW-1185">Reference proteome</keyword>
<evidence type="ECO:0000256" key="2">
    <source>
        <dbReference type="ARBA" id="ARBA00022475"/>
    </source>
</evidence>
<dbReference type="GO" id="GO:0005886">
    <property type="term" value="C:plasma membrane"/>
    <property type="evidence" value="ECO:0007669"/>
    <property type="project" value="UniProtKB-SubCell"/>
</dbReference>
<comment type="subcellular location">
    <subcellularLocation>
        <location evidence="1">Cell membrane</location>
        <topology evidence="1">Multi-pass membrane protein</topology>
    </subcellularLocation>
</comment>
<gene>
    <name evidence="9" type="ORF">BJI46_10030</name>
</gene>
<dbReference type="EMBL" id="MKKK01000009">
    <property type="protein sequence ID" value="OEY97431.1"/>
    <property type="molecule type" value="Genomic_DNA"/>
</dbReference>
<proteinExistence type="predicted"/>
<dbReference type="OrthoDB" id="8612316at2"/>
<dbReference type="Pfam" id="PF14237">
    <property type="entry name" value="GYF_2"/>
    <property type="match status" value="1"/>
</dbReference>
<evidence type="ECO:0000256" key="3">
    <source>
        <dbReference type="ARBA" id="ARBA00022692"/>
    </source>
</evidence>
<evidence type="ECO:0000259" key="7">
    <source>
        <dbReference type="Pfam" id="PF06271"/>
    </source>
</evidence>
<reference evidence="9 10" key="1">
    <citation type="submission" date="2016-09" db="EMBL/GenBank/DDBJ databases">
        <authorList>
            <person name="Capua I."/>
            <person name="De Benedictis P."/>
            <person name="Joannis T."/>
            <person name="Lombin L.H."/>
            <person name="Cattoli G."/>
        </authorList>
    </citation>
    <scope>NUCLEOTIDE SEQUENCE [LARGE SCALE GENOMIC DNA]</scope>
    <source>
        <strain evidence="9 10">ANC 4671</strain>
    </source>
</reference>
<dbReference type="Pfam" id="PF06271">
    <property type="entry name" value="RDD"/>
    <property type="match status" value="1"/>
</dbReference>
<dbReference type="InterPro" id="IPR025640">
    <property type="entry name" value="GYF_2"/>
</dbReference>
<dbReference type="AlphaFoldDB" id="A0A1E7RDK9"/>
<protein>
    <submittedName>
        <fullName evidence="9">RDD family protein</fullName>
    </submittedName>
</protein>